<sequence>MDTRLQDGAEALLEGCPTAEVSRPVGQWTVAEVGAWLTARSGAGELAELVREHAVSGRALLRLTEGTLRRMGVAPRSRRRELLRELLRLRLQQELEELLSIVGGEHPPRWGHGLMAGTGCDD</sequence>
<dbReference type="InterPro" id="IPR013761">
    <property type="entry name" value="SAM/pointed_sf"/>
</dbReference>
<dbReference type="Proteomes" id="UP000782854">
    <property type="component" value="Unassembled WGS sequence"/>
</dbReference>
<protein>
    <submittedName>
        <fullName evidence="2">Sterile alpha motif domain-containing protein 12</fullName>
    </submittedName>
</protein>
<reference evidence="2" key="1">
    <citation type="journal article" date="2019" name="Gigascience">
        <title>High-coverage genomes to elucidate the evolution of penguins.</title>
        <authorList>
            <person name="Pan H."/>
            <person name="Cole T.L."/>
            <person name="Bi X."/>
            <person name="Fang M."/>
            <person name="Zhou C."/>
            <person name="Yang Z."/>
            <person name="Ksepka D.T."/>
            <person name="Hart T."/>
            <person name="Bouzat J.L."/>
            <person name="Argilla L.S."/>
            <person name="Bertelsen M.F."/>
            <person name="Boersma P.D."/>
            <person name="Bost C.A."/>
            <person name="Cherel Y."/>
            <person name="Dann P."/>
            <person name="Fiddaman S.R."/>
            <person name="Howard P."/>
            <person name="Labuschagne K."/>
            <person name="Mattern T."/>
            <person name="Miller G."/>
            <person name="Parker P."/>
            <person name="Phillips R.A."/>
            <person name="Quillfeldt P."/>
            <person name="Ryan P.G."/>
            <person name="Taylor H."/>
            <person name="Thompson D.R."/>
            <person name="Young M.J."/>
            <person name="Ellegaard M.R."/>
            <person name="Gilbert M.T.P."/>
            <person name="Sinding M.S."/>
            <person name="Pacheco G."/>
            <person name="Shepherd L.D."/>
            <person name="Tennyson A.J.D."/>
            <person name="Grosser S."/>
            <person name="Kay E."/>
            <person name="Nupen L.J."/>
            <person name="Ellenberg U."/>
            <person name="Houston D.M."/>
            <person name="Reeve A.H."/>
            <person name="Johnson K."/>
            <person name="Masello J.F."/>
            <person name="Stracke T."/>
            <person name="McKinlay B."/>
            <person name="Borboroglu P.G."/>
            <person name="Zhang D.X."/>
            <person name="Zhang G."/>
        </authorList>
    </citation>
    <scope>NUCLEOTIDE SEQUENCE</scope>
    <source>
        <strain evidence="2">Gonzo</strain>
    </source>
</reference>
<evidence type="ECO:0000259" key="1">
    <source>
        <dbReference type="PROSITE" id="PS50105"/>
    </source>
</evidence>
<evidence type="ECO:0000313" key="3">
    <source>
        <dbReference type="EMBL" id="KAF1536971.1"/>
    </source>
</evidence>
<gene>
    <name evidence="2" type="primary">Samd12_1</name>
    <name evidence="3" type="synonym">Samd12_0</name>
    <name evidence="3" type="ORF">FQV19_0004102</name>
    <name evidence="2" type="ORF">FQV19_0004302</name>
</gene>
<name>A0A8J4IWP1_EUDMI</name>
<dbReference type="GO" id="GO:0009898">
    <property type="term" value="C:cytoplasmic side of plasma membrane"/>
    <property type="evidence" value="ECO:0007669"/>
    <property type="project" value="TreeGrafter"/>
</dbReference>
<organism evidence="2 4">
    <name type="scientific">Eudyptula minor</name>
    <name type="common">Little blue penguin</name>
    <name type="synonym">Aptenodytes minor</name>
    <dbReference type="NCBI Taxonomy" id="37083"/>
    <lineage>
        <taxon>Eukaryota</taxon>
        <taxon>Metazoa</taxon>
        <taxon>Chordata</taxon>
        <taxon>Craniata</taxon>
        <taxon>Vertebrata</taxon>
        <taxon>Euteleostomi</taxon>
        <taxon>Archelosauria</taxon>
        <taxon>Archosauria</taxon>
        <taxon>Dinosauria</taxon>
        <taxon>Saurischia</taxon>
        <taxon>Theropoda</taxon>
        <taxon>Coelurosauria</taxon>
        <taxon>Aves</taxon>
        <taxon>Neognathae</taxon>
        <taxon>Neoaves</taxon>
        <taxon>Aequornithes</taxon>
        <taxon>Sphenisciformes</taxon>
        <taxon>Spheniscidae</taxon>
        <taxon>Eudyptula</taxon>
    </lineage>
</organism>
<dbReference type="InterPro" id="IPR001660">
    <property type="entry name" value="SAM"/>
</dbReference>
<dbReference type="SMART" id="SM00454">
    <property type="entry name" value="SAM"/>
    <property type="match status" value="1"/>
</dbReference>
<evidence type="ECO:0000313" key="2">
    <source>
        <dbReference type="EMBL" id="KAF1501172.1"/>
    </source>
</evidence>
<feature type="non-terminal residue" evidence="2">
    <location>
        <position position="1"/>
    </location>
</feature>
<dbReference type="PANTHER" id="PTHR20843:SF0">
    <property type="entry name" value="PROTEIN AVEUGLE"/>
    <property type="match status" value="1"/>
</dbReference>
<dbReference type="EMBL" id="VULC01010071">
    <property type="protein sequence ID" value="KAF1536971.1"/>
    <property type="molecule type" value="Genomic_DNA"/>
</dbReference>
<dbReference type="Pfam" id="PF07647">
    <property type="entry name" value="SAM_2"/>
    <property type="match status" value="1"/>
</dbReference>
<comment type="caution">
    <text evidence="2">The sequence shown here is derived from an EMBL/GenBank/DDBJ whole genome shotgun (WGS) entry which is preliminary data.</text>
</comment>
<dbReference type="GO" id="GO:0007169">
    <property type="term" value="P:cell surface receptor protein tyrosine kinase signaling pathway"/>
    <property type="evidence" value="ECO:0007669"/>
    <property type="project" value="TreeGrafter"/>
</dbReference>
<feature type="domain" description="SAM" evidence="1">
    <location>
        <begin position="28"/>
        <end position="92"/>
    </location>
</feature>
<dbReference type="OrthoDB" id="434324at2759"/>
<dbReference type="PROSITE" id="PS50105">
    <property type="entry name" value="SAM_DOMAIN"/>
    <property type="match status" value="1"/>
</dbReference>
<dbReference type="SUPFAM" id="SSF47769">
    <property type="entry name" value="SAM/Pointed domain"/>
    <property type="match status" value="1"/>
</dbReference>
<dbReference type="InterPro" id="IPR052268">
    <property type="entry name" value="SAM_domain-containing_protein"/>
</dbReference>
<dbReference type="PANTHER" id="PTHR20843">
    <property type="entry name" value="STERILE ALPHA MOTIF DOMAIN CONTAINING PROTEIN 10"/>
    <property type="match status" value="1"/>
</dbReference>
<feature type="non-terminal residue" evidence="2">
    <location>
        <position position="122"/>
    </location>
</feature>
<evidence type="ECO:0000313" key="4">
    <source>
        <dbReference type="Proteomes" id="UP000782854"/>
    </source>
</evidence>
<proteinExistence type="predicted"/>
<accession>A0A8J4IWP1</accession>
<dbReference type="Gene3D" id="1.10.150.50">
    <property type="entry name" value="Transcription Factor, Ets-1"/>
    <property type="match status" value="1"/>
</dbReference>
<dbReference type="AlphaFoldDB" id="A0A8J4IWP1"/>
<keyword evidence="4" id="KW-1185">Reference proteome</keyword>
<dbReference type="EMBL" id="VULC01021065">
    <property type="protein sequence ID" value="KAF1501172.1"/>
    <property type="molecule type" value="Genomic_DNA"/>
</dbReference>